<proteinExistence type="predicted"/>
<dbReference type="Proteomes" id="UP001221898">
    <property type="component" value="Unassembled WGS sequence"/>
</dbReference>
<organism evidence="1 2">
    <name type="scientific">Aldrovandia affinis</name>
    <dbReference type="NCBI Taxonomy" id="143900"/>
    <lineage>
        <taxon>Eukaryota</taxon>
        <taxon>Metazoa</taxon>
        <taxon>Chordata</taxon>
        <taxon>Craniata</taxon>
        <taxon>Vertebrata</taxon>
        <taxon>Euteleostomi</taxon>
        <taxon>Actinopterygii</taxon>
        <taxon>Neopterygii</taxon>
        <taxon>Teleostei</taxon>
        <taxon>Notacanthiformes</taxon>
        <taxon>Halosauridae</taxon>
        <taxon>Aldrovandia</taxon>
    </lineage>
</organism>
<evidence type="ECO:0000313" key="1">
    <source>
        <dbReference type="EMBL" id="KAJ8406885.1"/>
    </source>
</evidence>
<sequence length="167" mass="19871">MIDMLRSADFLAGDNKRIKNTLLDVQCREMRDNLIFSGIREDNGNPEKMVRDFMSNKLKLSPEMVRDITFSRVHRMGRPVDGKFRPIITRFEHYKHKELVKRRGKELKGTSLWLNDHFPAEINDRRKKLSPIMKENRALNNRVALTVDRLYINGQLYWDPKVTPWLF</sequence>
<reference evidence="1" key="1">
    <citation type="journal article" date="2023" name="Science">
        <title>Genome structures resolve the early diversification of teleost fishes.</title>
        <authorList>
            <person name="Parey E."/>
            <person name="Louis A."/>
            <person name="Montfort J."/>
            <person name="Bouchez O."/>
            <person name="Roques C."/>
            <person name="Iampietro C."/>
            <person name="Lluch J."/>
            <person name="Castinel A."/>
            <person name="Donnadieu C."/>
            <person name="Desvignes T."/>
            <person name="Floi Bucao C."/>
            <person name="Jouanno E."/>
            <person name="Wen M."/>
            <person name="Mejri S."/>
            <person name="Dirks R."/>
            <person name="Jansen H."/>
            <person name="Henkel C."/>
            <person name="Chen W.J."/>
            <person name="Zahm M."/>
            <person name="Cabau C."/>
            <person name="Klopp C."/>
            <person name="Thompson A.W."/>
            <person name="Robinson-Rechavi M."/>
            <person name="Braasch I."/>
            <person name="Lecointre G."/>
            <person name="Bobe J."/>
            <person name="Postlethwait J.H."/>
            <person name="Berthelot C."/>
            <person name="Roest Crollius H."/>
            <person name="Guiguen Y."/>
        </authorList>
    </citation>
    <scope>NUCLEOTIDE SEQUENCE</scope>
    <source>
        <strain evidence="1">NC1722</strain>
    </source>
</reference>
<evidence type="ECO:0000313" key="2">
    <source>
        <dbReference type="Proteomes" id="UP001221898"/>
    </source>
</evidence>
<dbReference type="Gene3D" id="3.30.70.1820">
    <property type="entry name" value="L1 transposable element, RRM domain"/>
    <property type="match status" value="1"/>
</dbReference>
<dbReference type="AlphaFoldDB" id="A0AAD7SQS2"/>
<keyword evidence="2" id="KW-1185">Reference proteome</keyword>
<gene>
    <name evidence="1" type="ORF">AAFF_G00291610</name>
</gene>
<protein>
    <submittedName>
        <fullName evidence="1">Uncharacterized protein</fullName>
    </submittedName>
</protein>
<accession>A0AAD7SQS2</accession>
<name>A0AAD7SQS2_9TELE</name>
<comment type="caution">
    <text evidence="1">The sequence shown here is derived from an EMBL/GenBank/DDBJ whole genome shotgun (WGS) entry which is preliminary data.</text>
</comment>
<dbReference type="EMBL" id="JAINUG010000041">
    <property type="protein sequence ID" value="KAJ8406885.1"/>
    <property type="molecule type" value="Genomic_DNA"/>
</dbReference>